<reference evidence="1 2" key="1">
    <citation type="submission" date="2023-11" db="EMBL/GenBank/DDBJ databases">
        <title>MicrobeMod: A computational toolkit for identifying prokaryotic methylation and restriction-modification with nanopore sequencing.</title>
        <authorList>
            <person name="Crits-Christoph A."/>
            <person name="Kang S.C."/>
            <person name="Lee H."/>
            <person name="Ostrov N."/>
        </authorList>
    </citation>
    <scope>NUCLEOTIDE SEQUENCE [LARGE SCALE GENOMIC DNA]</scope>
    <source>
        <strain evidence="1 2">ATCC 23090</strain>
    </source>
</reference>
<dbReference type="EMBL" id="CP140154">
    <property type="protein sequence ID" value="WQG89397.1"/>
    <property type="molecule type" value="Genomic_DNA"/>
</dbReference>
<accession>A0ABZ0XGR1</accession>
<evidence type="ECO:0000313" key="2">
    <source>
        <dbReference type="Proteomes" id="UP001326715"/>
    </source>
</evidence>
<organism evidence="1 2">
    <name type="scientific">Chitinophaga sancti</name>
    <dbReference type="NCBI Taxonomy" id="1004"/>
    <lineage>
        <taxon>Bacteria</taxon>
        <taxon>Pseudomonadati</taxon>
        <taxon>Bacteroidota</taxon>
        <taxon>Chitinophagia</taxon>
        <taxon>Chitinophagales</taxon>
        <taxon>Chitinophagaceae</taxon>
        <taxon>Chitinophaga</taxon>
    </lineage>
</organism>
<proteinExistence type="predicted"/>
<evidence type="ECO:0000313" key="1">
    <source>
        <dbReference type="EMBL" id="WQG89397.1"/>
    </source>
</evidence>
<name>A0ABZ0XGR1_9BACT</name>
<gene>
    <name evidence="1" type="ORF">SR876_31180</name>
</gene>
<dbReference type="RefSeq" id="WP_177318512.1">
    <property type="nucleotide sequence ID" value="NZ_CP139972.1"/>
</dbReference>
<protein>
    <submittedName>
        <fullName evidence="1">Uncharacterized protein</fullName>
    </submittedName>
</protein>
<sequence length="52" mass="5924">MLLLKIYDGNQPAIIDIKQQQAPGIADEVPKIRTGKVSRSLSRLGREKERYE</sequence>
<dbReference type="Proteomes" id="UP001326715">
    <property type="component" value="Chromosome"/>
</dbReference>
<keyword evidence="2" id="KW-1185">Reference proteome</keyword>